<feature type="chain" id="PRO_5040431220" description="Beta-mannosidase A" evidence="12">
    <location>
        <begin position="23"/>
        <end position="596"/>
    </location>
</feature>
<dbReference type="Gene3D" id="2.60.40.10">
    <property type="entry name" value="Immunoglobulins"/>
    <property type="match status" value="1"/>
</dbReference>
<evidence type="ECO:0000256" key="7">
    <source>
        <dbReference type="ARBA" id="ARBA00022525"/>
    </source>
</evidence>
<dbReference type="OrthoDB" id="2866996at2759"/>
<evidence type="ECO:0000313" key="15">
    <source>
        <dbReference type="Proteomes" id="UP000765509"/>
    </source>
</evidence>
<comment type="catalytic activity">
    <reaction evidence="1">
        <text>Hydrolysis of terminal, non-reducing beta-D-mannose residues in beta-D-mannosides.</text>
        <dbReference type="EC" id="3.2.1.25"/>
    </reaction>
</comment>
<dbReference type="EC" id="3.2.1.25" evidence="5"/>
<dbReference type="Gene3D" id="3.20.20.80">
    <property type="entry name" value="Glycosidases"/>
    <property type="match status" value="1"/>
</dbReference>
<dbReference type="GO" id="GO:0005576">
    <property type="term" value="C:extracellular region"/>
    <property type="evidence" value="ECO:0007669"/>
    <property type="project" value="UniProtKB-SubCell"/>
</dbReference>
<comment type="caution">
    <text evidence="14">The sequence shown here is derived from an EMBL/GenBank/DDBJ whole genome shotgun (WGS) entry which is preliminary data.</text>
</comment>
<accession>A0A9Q3I614</accession>
<keyword evidence="8" id="KW-0378">Hydrolase</keyword>
<keyword evidence="9" id="KW-0326">Glycosidase</keyword>
<dbReference type="InterPro" id="IPR013783">
    <property type="entry name" value="Ig-like_fold"/>
</dbReference>
<dbReference type="PANTHER" id="PTHR43730">
    <property type="entry name" value="BETA-MANNOSIDASE"/>
    <property type="match status" value="1"/>
</dbReference>
<evidence type="ECO:0000256" key="4">
    <source>
        <dbReference type="ARBA" id="ARBA00011738"/>
    </source>
</evidence>
<dbReference type="InterPro" id="IPR008979">
    <property type="entry name" value="Galactose-bd-like_sf"/>
</dbReference>
<evidence type="ECO:0000259" key="13">
    <source>
        <dbReference type="Pfam" id="PF22666"/>
    </source>
</evidence>
<evidence type="ECO:0000256" key="8">
    <source>
        <dbReference type="ARBA" id="ARBA00022801"/>
    </source>
</evidence>
<evidence type="ECO:0000313" key="14">
    <source>
        <dbReference type="EMBL" id="MBW0528477.1"/>
    </source>
</evidence>
<dbReference type="InterPro" id="IPR017853">
    <property type="entry name" value="GH"/>
</dbReference>
<evidence type="ECO:0000256" key="9">
    <source>
        <dbReference type="ARBA" id="ARBA00023295"/>
    </source>
</evidence>
<gene>
    <name evidence="14" type="ORF">O181_068192</name>
</gene>
<dbReference type="Proteomes" id="UP000765509">
    <property type="component" value="Unassembled WGS sequence"/>
</dbReference>
<dbReference type="InterPro" id="IPR054593">
    <property type="entry name" value="Beta-mannosidase-like_N2"/>
</dbReference>
<protein>
    <recommendedName>
        <fullName evidence="6">Beta-mannosidase A</fullName>
        <ecNumber evidence="5">3.2.1.25</ecNumber>
    </recommendedName>
    <alternativeName>
        <fullName evidence="10">Mannanase A</fullName>
    </alternativeName>
</protein>
<proteinExistence type="inferred from homology"/>
<evidence type="ECO:0000256" key="10">
    <source>
        <dbReference type="ARBA" id="ARBA00031061"/>
    </source>
</evidence>
<dbReference type="GO" id="GO:0004567">
    <property type="term" value="F:beta-mannosidase activity"/>
    <property type="evidence" value="ECO:0007669"/>
    <property type="project" value="UniProtKB-EC"/>
</dbReference>
<sequence>MLFTRPLGGAAICFWLYGAASSGRGPPLPSSHLSLSSFNWTLSNANRSIILSTPFLNQPHLALIDAGIIDEPNIGLNEGTVRWVGEEEAWTWETTFQIGADPHWTGVDRFYLAFNGLDTFCDIELGGHRIGSTDNAFRSWVFDVTEAVLAARSHSSISLSLRFASAAAITSRLAHEPGNIWFPGRESKHAPTLELYEYNYRNWARKQQSDFGWDWGPAYLPCGPLQPAYLIGLSGEKEEKMKSALSLSQNIPDFTPRPGERTTRISLQPFESGPSLTTGQGISAHLEQEKNQLTLQRRREKPRPNQMNTPPASFWIHRTVIDIHKKGQRNNLHPNQNEPWILNVTLPITSARSFHHTSLNLSAVLVGTSVHLEPKTLSIMKPANYINLGPDYFLTAQYTIDHQSVELWYPAMLRNPKLHDLKLTLDFHDQEKNTSQLTWYERVGFQTIVVDQSCYSAQEVSQGITPGTRFTFVINGKPFYVQGSSMIPINNFAAHTNSSTICWLIQSALLAHQNVVRIWGGGAYETDEFYDICDELGILAWSESVFACGAYPISPRSFLDNIRAEVAENIARLNRHPSTALWARNNEGEGYLIAAN</sequence>
<feature type="region of interest" description="Disordered" evidence="11">
    <location>
        <begin position="247"/>
        <end position="280"/>
    </location>
</feature>
<dbReference type="InterPro" id="IPR050887">
    <property type="entry name" value="Beta-mannosidase_GH2"/>
</dbReference>
<dbReference type="Gene3D" id="2.60.120.260">
    <property type="entry name" value="Galactose-binding domain-like"/>
    <property type="match status" value="1"/>
</dbReference>
<dbReference type="PANTHER" id="PTHR43730:SF5">
    <property type="entry name" value="BETA-MANNOSIDASE A"/>
    <property type="match status" value="1"/>
</dbReference>
<evidence type="ECO:0000256" key="11">
    <source>
        <dbReference type="SAM" id="MobiDB-lite"/>
    </source>
</evidence>
<evidence type="ECO:0000256" key="6">
    <source>
        <dbReference type="ARBA" id="ARBA00021795"/>
    </source>
</evidence>
<keyword evidence="12" id="KW-0732">Signal</keyword>
<comment type="subunit">
    <text evidence="4">Homodimer.</text>
</comment>
<reference evidence="14" key="1">
    <citation type="submission" date="2021-03" db="EMBL/GenBank/DDBJ databases">
        <title>Draft genome sequence of rust myrtle Austropuccinia psidii MF-1, a brazilian biotype.</title>
        <authorList>
            <person name="Quecine M.C."/>
            <person name="Pachon D.M.R."/>
            <person name="Bonatelli M.L."/>
            <person name="Correr F.H."/>
            <person name="Franceschini L.M."/>
            <person name="Leite T.F."/>
            <person name="Margarido G.R.A."/>
            <person name="Almeida C.A."/>
            <person name="Ferrarezi J.A."/>
            <person name="Labate C.A."/>
        </authorList>
    </citation>
    <scope>NUCLEOTIDE SEQUENCE</scope>
    <source>
        <strain evidence="14">MF-1</strain>
    </source>
</reference>
<evidence type="ECO:0000256" key="12">
    <source>
        <dbReference type="SAM" id="SignalP"/>
    </source>
</evidence>
<evidence type="ECO:0000256" key="2">
    <source>
        <dbReference type="ARBA" id="ARBA00004613"/>
    </source>
</evidence>
<dbReference type="SUPFAM" id="SSF49785">
    <property type="entry name" value="Galactose-binding domain-like"/>
    <property type="match status" value="1"/>
</dbReference>
<comment type="subcellular location">
    <subcellularLocation>
        <location evidence="2">Secreted</location>
    </subcellularLocation>
</comment>
<dbReference type="Pfam" id="PF22666">
    <property type="entry name" value="Glyco_hydro_2_N2"/>
    <property type="match status" value="1"/>
</dbReference>
<name>A0A9Q3I614_9BASI</name>
<comment type="similarity">
    <text evidence="3">Belongs to the glycosyl hydrolase 2 family. Beta-mannosidase A subfamily.</text>
</comment>
<dbReference type="SUPFAM" id="SSF51445">
    <property type="entry name" value="(Trans)glycosidases"/>
    <property type="match status" value="1"/>
</dbReference>
<evidence type="ECO:0000256" key="3">
    <source>
        <dbReference type="ARBA" id="ARBA00007483"/>
    </source>
</evidence>
<evidence type="ECO:0000256" key="5">
    <source>
        <dbReference type="ARBA" id="ARBA00012754"/>
    </source>
</evidence>
<evidence type="ECO:0000256" key="1">
    <source>
        <dbReference type="ARBA" id="ARBA00000829"/>
    </source>
</evidence>
<feature type="signal peptide" evidence="12">
    <location>
        <begin position="1"/>
        <end position="22"/>
    </location>
</feature>
<dbReference type="AlphaFoldDB" id="A0A9Q3I614"/>
<keyword evidence="7" id="KW-0964">Secreted</keyword>
<organism evidence="14 15">
    <name type="scientific">Austropuccinia psidii MF-1</name>
    <dbReference type="NCBI Taxonomy" id="1389203"/>
    <lineage>
        <taxon>Eukaryota</taxon>
        <taxon>Fungi</taxon>
        <taxon>Dikarya</taxon>
        <taxon>Basidiomycota</taxon>
        <taxon>Pucciniomycotina</taxon>
        <taxon>Pucciniomycetes</taxon>
        <taxon>Pucciniales</taxon>
        <taxon>Sphaerophragmiaceae</taxon>
        <taxon>Austropuccinia</taxon>
    </lineage>
</organism>
<dbReference type="EMBL" id="AVOT02034389">
    <property type="protein sequence ID" value="MBW0528477.1"/>
    <property type="molecule type" value="Genomic_DNA"/>
</dbReference>
<feature type="domain" description="Beta-mannosidase-like galactose-binding" evidence="13">
    <location>
        <begin position="40"/>
        <end position="225"/>
    </location>
</feature>
<keyword evidence="15" id="KW-1185">Reference proteome</keyword>
<dbReference type="GO" id="GO:0006516">
    <property type="term" value="P:glycoprotein catabolic process"/>
    <property type="evidence" value="ECO:0007669"/>
    <property type="project" value="TreeGrafter"/>
</dbReference>
<dbReference type="FunFam" id="2.60.120.260:FF:000200">
    <property type="entry name" value="Beta-mannosidase A"/>
    <property type="match status" value="1"/>
</dbReference>
<dbReference type="FunFam" id="2.60.40.10:FF:002310">
    <property type="entry name" value="Beta-mannosidase A"/>
    <property type="match status" value="1"/>
</dbReference>